<evidence type="ECO:0000256" key="7">
    <source>
        <dbReference type="ARBA" id="ARBA00023010"/>
    </source>
</evidence>
<keyword evidence="2 9" id="KW-0813">Transport</keyword>
<keyword evidence="4 9" id="KW-0812">Transmembrane</keyword>
<dbReference type="PANTHER" id="PTHR30081:SF1">
    <property type="entry name" value="PROTEIN TRANSLOCASE SUBUNIT SECD"/>
    <property type="match status" value="1"/>
</dbReference>
<dbReference type="FunFam" id="1.20.1640.10:FF:000004">
    <property type="entry name" value="Protein translocase subunit SecD"/>
    <property type="match status" value="1"/>
</dbReference>
<gene>
    <name evidence="9 14" type="primary">secD</name>
    <name evidence="14" type="ORF">RFH47_11660</name>
</gene>
<proteinExistence type="inferred from homology"/>
<dbReference type="InterPro" id="IPR022646">
    <property type="entry name" value="SecD/SecF_CS"/>
</dbReference>
<feature type="transmembrane region" description="Helical" evidence="9">
    <location>
        <begin position="470"/>
        <end position="489"/>
    </location>
</feature>
<dbReference type="PANTHER" id="PTHR30081">
    <property type="entry name" value="PROTEIN-EXPORT MEMBRANE PROTEIN SEC"/>
    <property type="match status" value="1"/>
</dbReference>
<evidence type="ECO:0000256" key="2">
    <source>
        <dbReference type="ARBA" id="ARBA00022448"/>
    </source>
</evidence>
<dbReference type="InterPro" id="IPR022813">
    <property type="entry name" value="SecD/SecF_arch_bac"/>
</dbReference>
<dbReference type="RefSeq" id="WP_308975088.1">
    <property type="nucleotide sequence ID" value="NZ_JAVIDL010000023.1"/>
</dbReference>
<protein>
    <recommendedName>
        <fullName evidence="9">Protein translocase subunit SecD</fullName>
    </recommendedName>
</protein>
<name>A0AAW8J9Y3_9GAMM</name>
<comment type="function">
    <text evidence="9">Part of the Sec protein translocase complex. Interacts with the SecYEG preprotein conducting channel. SecDF uses the proton motive force (PMF) to complete protein translocation after the ATP-dependent function of SecA.</text>
</comment>
<evidence type="ECO:0000256" key="3">
    <source>
        <dbReference type="ARBA" id="ARBA00022475"/>
    </source>
</evidence>
<sequence length="632" mass="68577">MRYPAWKYLLILVVLVISTIYALPSLYPDEPAVQISGAKAGTTIDQSVIQKAEQILNSEKIATHDNSFNNNAALLRLGSTTDQLKAQEALRVGLGDTYVVALNLAPTTPEWLQKIGAKPMKLGLDLRGGVHFLLEVDMNKAIAQRMETSATDLRRQLRENKLKFNNLTLSNNVITLQFANNEDRSAAADFLRSNGGNQFNQQSLATENGPILKLTYSDTKTQEIQSGALSQNLMTLRNRINELGVSEAVVQTQGSNRIVVELPGVQDTAAAKRVLGRTANLEFRMVSDLNDQVIDPYTGKPTGTLPAGTEAFALDSLDSGRQILLNRTRILTGERVQGASTTYEQQSGQPQVSVNLDSAGGKLMADATRSAIGKRMAVLFIESKQKISSITDPETGEIVEVRTPYTESVVISAATIKDVLGSNFVINGMSVQESNELALMLRAGALAAPMYFVEERVIGPSLGQENIDKGLLSTQVGFILVALWMVVFFRLFGVIANFALVLNLAMILTIMSWLGASLTLPGIAGIVITIGMAVDANVLICERIREEIKWGASPKQAIVAGYDRAYNTIFDSNLTTMLVAAILFLIGTGPIKGFAVTLMIGIMCSMFTAITVTRGIVQIIYGKKRNLKKLSI</sequence>
<dbReference type="Pfam" id="PF07549">
    <property type="entry name" value="Sec_GG"/>
    <property type="match status" value="1"/>
</dbReference>
<feature type="domain" description="SecD export protein N-terminal TM" evidence="11">
    <location>
        <begin position="2"/>
        <end position="102"/>
    </location>
</feature>
<feature type="transmembrane region" description="Helical" evidence="9">
    <location>
        <begin position="597"/>
        <end position="621"/>
    </location>
</feature>
<evidence type="ECO:0000259" key="13">
    <source>
        <dbReference type="Pfam" id="PF22599"/>
    </source>
</evidence>
<keyword evidence="3 9" id="KW-1003">Cell membrane</keyword>
<dbReference type="InterPro" id="IPR054384">
    <property type="entry name" value="SecDF_P1_head"/>
</dbReference>
<dbReference type="GO" id="GO:0015450">
    <property type="term" value="F:protein-transporting ATPase activity"/>
    <property type="evidence" value="ECO:0007669"/>
    <property type="project" value="InterPro"/>
</dbReference>
<dbReference type="PRINTS" id="PR00702">
    <property type="entry name" value="ACRIFLAVINRP"/>
</dbReference>
<dbReference type="Pfam" id="PF22599">
    <property type="entry name" value="SecDF_P1_head"/>
    <property type="match status" value="1"/>
</dbReference>
<dbReference type="NCBIfam" id="TIGR00916">
    <property type="entry name" value="2A0604s01"/>
    <property type="match status" value="1"/>
</dbReference>
<dbReference type="Pfam" id="PF21760">
    <property type="entry name" value="SecD_1st"/>
    <property type="match status" value="1"/>
</dbReference>
<dbReference type="GO" id="GO:0006605">
    <property type="term" value="P:protein targeting"/>
    <property type="evidence" value="ECO:0007669"/>
    <property type="project" value="UniProtKB-UniRule"/>
</dbReference>
<dbReference type="InterPro" id="IPR001036">
    <property type="entry name" value="Acrflvin-R"/>
</dbReference>
<keyword evidence="6 9" id="KW-1133">Transmembrane helix</keyword>
<comment type="subunit">
    <text evidence="9">Forms a complex with SecF. Part of the essential Sec protein translocation apparatus which comprises SecA, SecYEG and auxiliary proteins SecDF-YajC and YidC.</text>
</comment>
<organism evidence="14 15">
    <name type="scientific">Acinetobacter rudis</name>
    <dbReference type="NCBI Taxonomy" id="632955"/>
    <lineage>
        <taxon>Bacteria</taxon>
        <taxon>Pseudomonadati</taxon>
        <taxon>Pseudomonadota</taxon>
        <taxon>Gammaproteobacteria</taxon>
        <taxon>Moraxellales</taxon>
        <taxon>Moraxellaceae</taxon>
        <taxon>Acinetobacter</taxon>
    </lineage>
</organism>
<dbReference type="EMBL" id="JAVIDL010000023">
    <property type="protein sequence ID" value="MDQ8936373.1"/>
    <property type="molecule type" value="Genomic_DNA"/>
</dbReference>
<dbReference type="NCBIfam" id="TIGR01129">
    <property type="entry name" value="secD"/>
    <property type="match status" value="1"/>
</dbReference>
<keyword evidence="7 9" id="KW-0811">Translocation</keyword>
<dbReference type="GO" id="GO:0065002">
    <property type="term" value="P:intracellular protein transmembrane transport"/>
    <property type="evidence" value="ECO:0007669"/>
    <property type="project" value="UniProtKB-UniRule"/>
</dbReference>
<dbReference type="Proteomes" id="UP001243844">
    <property type="component" value="Unassembled WGS sequence"/>
</dbReference>
<dbReference type="Gene3D" id="3.30.70.3400">
    <property type="match status" value="2"/>
</dbReference>
<keyword evidence="8 9" id="KW-0472">Membrane</keyword>
<feature type="transmembrane region" description="Helical" evidence="9">
    <location>
        <begin position="574"/>
        <end position="591"/>
    </location>
</feature>
<feature type="transmembrane region" description="Helical" evidence="9">
    <location>
        <begin position="494"/>
        <end position="514"/>
    </location>
</feature>
<evidence type="ECO:0000259" key="10">
    <source>
        <dbReference type="Pfam" id="PF02355"/>
    </source>
</evidence>
<dbReference type="FunFam" id="3.30.70.3400:FF:000003">
    <property type="entry name" value="Preprotein translocase subunit SecD"/>
    <property type="match status" value="1"/>
</dbReference>
<evidence type="ECO:0000256" key="1">
    <source>
        <dbReference type="ARBA" id="ARBA00004651"/>
    </source>
</evidence>
<dbReference type="GO" id="GO:0005886">
    <property type="term" value="C:plasma membrane"/>
    <property type="evidence" value="ECO:0007669"/>
    <property type="project" value="UniProtKB-SubCell"/>
</dbReference>
<reference evidence="14" key="1">
    <citation type="submission" date="2023-08" db="EMBL/GenBank/DDBJ databases">
        <title>Emergence of clinically-relevant ST2 carbapenem-resistant Acinetobacter baumannii strains in hospital sewages in Zhejiang, East of China.</title>
        <authorList>
            <person name="Kaichao C."/>
            <person name="Zhang R."/>
        </authorList>
    </citation>
    <scope>NUCLEOTIDE SEQUENCE</scope>
    <source>
        <strain evidence="14">M-RB-37</strain>
    </source>
</reference>
<evidence type="ECO:0000313" key="15">
    <source>
        <dbReference type="Proteomes" id="UP001243844"/>
    </source>
</evidence>
<dbReference type="Pfam" id="PF02355">
    <property type="entry name" value="SecD_SecF_C"/>
    <property type="match status" value="1"/>
</dbReference>
<evidence type="ECO:0000256" key="9">
    <source>
        <dbReference type="HAMAP-Rule" id="MF_01463"/>
    </source>
</evidence>
<dbReference type="InterPro" id="IPR048634">
    <property type="entry name" value="SecD_SecF_C"/>
</dbReference>
<evidence type="ECO:0000256" key="8">
    <source>
        <dbReference type="ARBA" id="ARBA00023136"/>
    </source>
</evidence>
<dbReference type="Gene3D" id="1.20.1640.10">
    <property type="entry name" value="Multidrug efflux transporter AcrB transmembrane domain"/>
    <property type="match status" value="1"/>
</dbReference>
<evidence type="ECO:0000256" key="5">
    <source>
        <dbReference type="ARBA" id="ARBA00022927"/>
    </source>
</evidence>
<dbReference type="InterPro" id="IPR027398">
    <property type="entry name" value="SecD-TM"/>
</dbReference>
<dbReference type="AlphaFoldDB" id="A0AAW8J9Y3"/>
<dbReference type="HAMAP" id="MF_01463_B">
    <property type="entry name" value="SecD_B"/>
    <property type="match status" value="1"/>
</dbReference>
<accession>A0AAW8J9Y3</accession>
<feature type="domain" description="Protein translocase subunit SecDF P1" evidence="12">
    <location>
        <begin position="230"/>
        <end position="287"/>
    </location>
</feature>
<feature type="domain" description="SecDF P1 head subdomain" evidence="13">
    <location>
        <begin position="318"/>
        <end position="448"/>
    </location>
</feature>
<comment type="caution">
    <text evidence="9">Lacks conserved residue(s) required for the propagation of feature annotation.</text>
</comment>
<evidence type="ECO:0000256" key="4">
    <source>
        <dbReference type="ARBA" id="ARBA00022692"/>
    </source>
</evidence>
<dbReference type="InterPro" id="IPR048631">
    <property type="entry name" value="SecD_1st"/>
</dbReference>
<keyword evidence="5 9" id="KW-0653">Protein transport</keyword>
<dbReference type="SUPFAM" id="SSF82866">
    <property type="entry name" value="Multidrug efflux transporter AcrB transmembrane domain"/>
    <property type="match status" value="1"/>
</dbReference>
<dbReference type="GO" id="GO:0043952">
    <property type="term" value="P:protein transport by the Sec complex"/>
    <property type="evidence" value="ECO:0007669"/>
    <property type="project" value="UniProtKB-UniRule"/>
</dbReference>
<feature type="transmembrane region" description="Helical" evidence="9">
    <location>
        <begin position="520"/>
        <end position="540"/>
    </location>
</feature>
<dbReference type="Gene3D" id="3.30.1360.200">
    <property type="match status" value="1"/>
</dbReference>
<dbReference type="InterPro" id="IPR005791">
    <property type="entry name" value="SecD"/>
</dbReference>
<comment type="caution">
    <text evidence="14">The sequence shown here is derived from an EMBL/GenBank/DDBJ whole genome shotgun (WGS) entry which is preliminary data.</text>
</comment>
<evidence type="ECO:0000259" key="11">
    <source>
        <dbReference type="Pfam" id="PF13721"/>
    </source>
</evidence>
<dbReference type="InterPro" id="IPR055344">
    <property type="entry name" value="SecD_SecF_C_bact"/>
</dbReference>
<comment type="similarity">
    <text evidence="9">Belongs to the SecD/SecF family. SecD subfamily.</text>
</comment>
<evidence type="ECO:0000256" key="6">
    <source>
        <dbReference type="ARBA" id="ARBA00022989"/>
    </source>
</evidence>
<feature type="domain" description="Protein export membrane protein SecD/SecF C-terminal" evidence="10">
    <location>
        <begin position="454"/>
        <end position="620"/>
    </location>
</feature>
<comment type="subcellular location">
    <subcellularLocation>
        <location evidence="1 9">Cell membrane</location>
        <topology evidence="1 9">Multi-pass membrane protein</topology>
    </subcellularLocation>
</comment>
<dbReference type="Pfam" id="PF13721">
    <property type="entry name" value="SecD-TM1"/>
    <property type="match status" value="1"/>
</dbReference>
<evidence type="ECO:0000259" key="12">
    <source>
        <dbReference type="Pfam" id="PF21760"/>
    </source>
</evidence>
<evidence type="ECO:0000313" key="14">
    <source>
        <dbReference type="EMBL" id="MDQ8936373.1"/>
    </source>
</evidence>